<proteinExistence type="predicted"/>
<dbReference type="InterPro" id="IPR001650">
    <property type="entry name" value="Helicase_C-like"/>
</dbReference>
<dbReference type="InterPro" id="IPR014001">
    <property type="entry name" value="Helicase_ATP-bd"/>
</dbReference>
<dbReference type="Gene3D" id="3.40.50.300">
    <property type="entry name" value="P-loop containing nucleotide triphosphate hydrolases"/>
    <property type="match status" value="1"/>
</dbReference>
<reference evidence="5 6" key="1">
    <citation type="submission" date="2022-04" db="EMBL/GenBank/DDBJ databases">
        <title>Human microbiome associated bacterial genomes.</title>
        <authorList>
            <person name="Sandstrom S."/>
            <person name="Salamzade R."/>
            <person name="Kalan L.R."/>
        </authorList>
    </citation>
    <scope>NUCLEOTIDE SEQUENCE [LARGE SCALE GENOMIC DNA]</scope>
    <source>
        <strain evidence="6">p3-SID767</strain>
    </source>
</reference>
<evidence type="ECO:0000259" key="4">
    <source>
        <dbReference type="PROSITE" id="PS51194"/>
    </source>
</evidence>
<dbReference type="RefSeq" id="WP_260073498.1">
    <property type="nucleotide sequence ID" value="NZ_JALXMO010000031.1"/>
</dbReference>
<keyword evidence="6" id="KW-1185">Reference proteome</keyword>
<keyword evidence="5" id="KW-0547">Nucleotide-binding</keyword>
<comment type="caution">
    <text evidence="5">The sequence shown here is derived from an EMBL/GenBank/DDBJ whole genome shotgun (WGS) entry which is preliminary data.</text>
</comment>
<name>A0ABT2HSC1_9MICC</name>
<feature type="region of interest" description="Disordered" evidence="2">
    <location>
        <begin position="125"/>
        <end position="145"/>
    </location>
</feature>
<dbReference type="Pfam" id="PF00271">
    <property type="entry name" value="Helicase_C"/>
    <property type="match status" value="1"/>
</dbReference>
<dbReference type="SMART" id="SM00490">
    <property type="entry name" value="HELICc"/>
    <property type="match status" value="1"/>
</dbReference>
<keyword evidence="5" id="KW-0347">Helicase</keyword>
<dbReference type="EMBL" id="JALXMO010000031">
    <property type="protein sequence ID" value="MCT1607604.1"/>
    <property type="molecule type" value="Genomic_DNA"/>
</dbReference>
<dbReference type="PROSITE" id="PS51192">
    <property type="entry name" value="HELICASE_ATP_BIND_1"/>
    <property type="match status" value="1"/>
</dbReference>
<dbReference type="InterPro" id="IPR027417">
    <property type="entry name" value="P-loop_NTPase"/>
</dbReference>
<dbReference type="InterPro" id="IPR049730">
    <property type="entry name" value="SNF2/RAD54-like_C"/>
</dbReference>
<dbReference type="Proteomes" id="UP001205046">
    <property type="component" value="Unassembled WGS sequence"/>
</dbReference>
<evidence type="ECO:0000256" key="1">
    <source>
        <dbReference type="ARBA" id="ARBA00022801"/>
    </source>
</evidence>
<dbReference type="SMART" id="SM00487">
    <property type="entry name" value="DEXDc"/>
    <property type="match status" value="1"/>
</dbReference>
<feature type="domain" description="Helicase ATP-binding" evidence="3">
    <location>
        <begin position="291"/>
        <end position="476"/>
    </location>
</feature>
<evidence type="ECO:0000256" key="2">
    <source>
        <dbReference type="SAM" id="MobiDB-lite"/>
    </source>
</evidence>
<dbReference type="GO" id="GO:0004386">
    <property type="term" value="F:helicase activity"/>
    <property type="evidence" value="ECO:0007669"/>
    <property type="project" value="UniProtKB-KW"/>
</dbReference>
<evidence type="ECO:0000259" key="3">
    <source>
        <dbReference type="PROSITE" id="PS51192"/>
    </source>
</evidence>
<sequence>MSDSVLSRALLTLTDEATLQAAHAMVESDSVFLVSDETQDGLQRIEAVVASAETGKWYERPVVETWLDDDGTGQMHITCSCGAAPGCVHAAATILASGDAVVAGLPGYRRARETPVVEISAAETTELAPGTPAETNGDVSAADETGPELQLNSSNATGDWLDLKVTVTIEGEEVNFADLFAALSRNESIFVLPSGTYFPLDSPELDQLRSIIEEAASLNDQPSGSGLRLSRYQSDLWEQLGDLGVVAQREHQWWESLRQLSDDATLQLRKPPAGLHATLRDYQVYGYSWLRFLYEHRLGGILADEMGLGKTLQTLAMIQSVREDAAPKDAAPKGTALNETAPEDAAPEGAAPFLILAPTSVVGNWKAEARRFTPSLEVVVISETAQKSGEPLAQQVQGADIVITSYALFRLEEERYRELDWAGLILDEAQMIKNHASRGHRAARGLNTPFTLAITGTPLENNLMELWALAALTCPGLLGRRERFIQTYQNPIEKDRDAGRLATLRRRLRPFLLRRTKEAVATELPPKQEQVLSLELHPDHRELYDRRLQRERAKILGLVENVSTNRFEIFRSLTTLRQLALDAELAGEGTAPSAKLEALGELLEEVTAEGHRVLVLSQFTRFLKKARATADERGIASAYLDGATTKRQGQIDAFRAGEREVFFISLKAGGFGLNLVEADYVILLDPWWNPAAEAQAIDRAHRIGQTRSVMVYRLIAANTIESKVMALQKSKHELFSRVLEDSDAAAPVQLSADDIRQLLQ</sequence>
<dbReference type="Pfam" id="PF00176">
    <property type="entry name" value="SNF2-rel_dom"/>
    <property type="match status" value="1"/>
</dbReference>
<dbReference type="PROSITE" id="PS51194">
    <property type="entry name" value="HELICASE_CTER"/>
    <property type="match status" value="1"/>
</dbReference>
<dbReference type="CDD" id="cd18793">
    <property type="entry name" value="SF2_C_SNF"/>
    <property type="match status" value="1"/>
</dbReference>
<evidence type="ECO:0000313" key="5">
    <source>
        <dbReference type="EMBL" id="MCT1607604.1"/>
    </source>
</evidence>
<dbReference type="SUPFAM" id="SSF52540">
    <property type="entry name" value="P-loop containing nucleoside triphosphate hydrolases"/>
    <property type="match status" value="2"/>
</dbReference>
<dbReference type="InterPro" id="IPR000330">
    <property type="entry name" value="SNF2_N"/>
</dbReference>
<protein>
    <submittedName>
        <fullName evidence="5">DEAD/DEAH box helicase</fullName>
    </submittedName>
</protein>
<keyword evidence="5" id="KW-0067">ATP-binding</keyword>
<feature type="domain" description="Helicase C-terminal" evidence="4">
    <location>
        <begin position="598"/>
        <end position="756"/>
    </location>
</feature>
<dbReference type="InterPro" id="IPR038718">
    <property type="entry name" value="SNF2-like_sf"/>
</dbReference>
<evidence type="ECO:0000313" key="6">
    <source>
        <dbReference type="Proteomes" id="UP001205046"/>
    </source>
</evidence>
<organism evidence="5 6">
    <name type="scientific">Nesterenkonia massiliensis</name>
    <dbReference type="NCBI Taxonomy" id="1232429"/>
    <lineage>
        <taxon>Bacteria</taxon>
        <taxon>Bacillati</taxon>
        <taxon>Actinomycetota</taxon>
        <taxon>Actinomycetes</taxon>
        <taxon>Micrococcales</taxon>
        <taxon>Micrococcaceae</taxon>
        <taxon>Nesterenkonia</taxon>
    </lineage>
</organism>
<keyword evidence="1" id="KW-0378">Hydrolase</keyword>
<dbReference type="Gene3D" id="3.40.50.10810">
    <property type="entry name" value="Tandem AAA-ATPase domain"/>
    <property type="match status" value="1"/>
</dbReference>
<gene>
    <name evidence="5" type="ORF">M3B43_09780</name>
</gene>
<accession>A0ABT2HSC1</accession>
<dbReference type="PANTHER" id="PTHR10799">
    <property type="entry name" value="SNF2/RAD54 HELICASE FAMILY"/>
    <property type="match status" value="1"/>
</dbReference>